<name>A0A974E4S4_XENLA</name>
<dbReference type="Proteomes" id="UP000694892">
    <property type="component" value="Chromosome 1L"/>
</dbReference>
<dbReference type="AlphaFoldDB" id="A0A974E4S4"/>
<evidence type="ECO:0000256" key="1">
    <source>
        <dbReference type="SAM" id="MobiDB-lite"/>
    </source>
</evidence>
<gene>
    <name evidence="2" type="ORF">XELAEV_18008526mg</name>
</gene>
<protein>
    <submittedName>
        <fullName evidence="2">Uncharacterized protein</fullName>
    </submittedName>
</protein>
<sequence>METLTPELFAALIFSPSLGNRLNELPRLFLADEPSHAPEILVYSSRCFSCSKSSQGWGEGSGGEAFGQVSTD</sequence>
<proteinExistence type="predicted"/>
<dbReference type="EMBL" id="CM004466">
    <property type="protein sequence ID" value="OCU02757.1"/>
    <property type="molecule type" value="Genomic_DNA"/>
</dbReference>
<accession>A0A974E4S4</accession>
<feature type="region of interest" description="Disordered" evidence="1">
    <location>
        <begin position="53"/>
        <end position="72"/>
    </location>
</feature>
<organism evidence="2 3">
    <name type="scientific">Xenopus laevis</name>
    <name type="common">African clawed frog</name>
    <dbReference type="NCBI Taxonomy" id="8355"/>
    <lineage>
        <taxon>Eukaryota</taxon>
        <taxon>Metazoa</taxon>
        <taxon>Chordata</taxon>
        <taxon>Craniata</taxon>
        <taxon>Vertebrata</taxon>
        <taxon>Euteleostomi</taxon>
        <taxon>Amphibia</taxon>
        <taxon>Batrachia</taxon>
        <taxon>Anura</taxon>
        <taxon>Pipoidea</taxon>
        <taxon>Pipidae</taxon>
        <taxon>Xenopodinae</taxon>
        <taxon>Xenopus</taxon>
        <taxon>Xenopus</taxon>
    </lineage>
</organism>
<reference evidence="3" key="1">
    <citation type="journal article" date="2016" name="Nature">
        <title>Genome evolution in the allotetraploid frog Xenopus laevis.</title>
        <authorList>
            <person name="Session A.M."/>
            <person name="Uno Y."/>
            <person name="Kwon T."/>
            <person name="Chapman J.A."/>
            <person name="Toyoda A."/>
            <person name="Takahashi S."/>
            <person name="Fukui A."/>
            <person name="Hikosaka A."/>
            <person name="Suzuki A."/>
            <person name="Kondo M."/>
            <person name="van Heeringen S.J."/>
            <person name="Quigley I."/>
            <person name="Heinz S."/>
            <person name="Ogino H."/>
            <person name="Ochi H."/>
            <person name="Hellsten U."/>
            <person name="Lyons J.B."/>
            <person name="Simakov O."/>
            <person name="Putnam N."/>
            <person name="Stites J."/>
            <person name="Kuroki Y."/>
            <person name="Tanaka T."/>
            <person name="Michiue T."/>
            <person name="Watanabe M."/>
            <person name="Bogdanovic O."/>
            <person name="Lister R."/>
            <person name="Georgiou G."/>
            <person name="Paranjpe S.S."/>
            <person name="van Kruijsbergen I."/>
            <person name="Shu S."/>
            <person name="Carlson J."/>
            <person name="Kinoshita T."/>
            <person name="Ohta Y."/>
            <person name="Mawaribuchi S."/>
            <person name="Jenkins J."/>
            <person name="Grimwood J."/>
            <person name="Schmutz J."/>
            <person name="Mitros T."/>
            <person name="Mozaffari S.V."/>
            <person name="Suzuki Y."/>
            <person name="Haramoto Y."/>
            <person name="Yamamoto T.S."/>
            <person name="Takagi C."/>
            <person name="Heald R."/>
            <person name="Miller K."/>
            <person name="Haudenschild C."/>
            <person name="Kitzman J."/>
            <person name="Nakayama T."/>
            <person name="Izutsu Y."/>
            <person name="Robert J."/>
            <person name="Fortriede J."/>
            <person name="Burns K."/>
            <person name="Lotay V."/>
            <person name="Karimi K."/>
            <person name="Yasuoka Y."/>
            <person name="Dichmann D.S."/>
            <person name="Flajnik M.F."/>
            <person name="Houston D.W."/>
            <person name="Shendure J."/>
            <person name="DuPasquier L."/>
            <person name="Vize P.D."/>
            <person name="Zorn A.M."/>
            <person name="Ito M."/>
            <person name="Marcotte E.M."/>
            <person name="Wallingford J.B."/>
            <person name="Ito Y."/>
            <person name="Asashima M."/>
            <person name="Ueno N."/>
            <person name="Matsuda Y."/>
            <person name="Veenstra G.J."/>
            <person name="Fujiyama A."/>
            <person name="Harland R.M."/>
            <person name="Taira M."/>
            <person name="Rokhsar D.S."/>
        </authorList>
    </citation>
    <scope>NUCLEOTIDE SEQUENCE [LARGE SCALE GENOMIC DNA]</scope>
    <source>
        <strain evidence="3">J</strain>
    </source>
</reference>
<evidence type="ECO:0000313" key="2">
    <source>
        <dbReference type="EMBL" id="OCU02757.1"/>
    </source>
</evidence>
<evidence type="ECO:0000313" key="3">
    <source>
        <dbReference type="Proteomes" id="UP000694892"/>
    </source>
</evidence>